<sequence length="231" mass="25192">MHSKIAFSLTVTALLLTGCGTSSEPTAQGQAEEPPEGMFAVKMPDWYNATKTADASEGALYGYGMAESDSRRLAVESAQAEGRRAIAGYIATEAAGLLEESVTDMGSDATETARAAFETFVDERVYGVRPDRSALYKDGDGQYVAYYRMRADEAIFDEMLQSAIEDDNVEAALDEQAHEEAMQMLEERRQSQGDQEPSSGQEEPPMPKEMGDYEEALPADDDENIGSRPAR</sequence>
<evidence type="ECO:0000313" key="3">
    <source>
        <dbReference type="Proteomes" id="UP000198611"/>
    </source>
</evidence>
<feature type="region of interest" description="Disordered" evidence="1">
    <location>
        <begin position="180"/>
        <end position="231"/>
    </location>
</feature>
<evidence type="ECO:0000313" key="2">
    <source>
        <dbReference type="EMBL" id="SFC91874.1"/>
    </source>
</evidence>
<evidence type="ECO:0008006" key="4">
    <source>
        <dbReference type="Google" id="ProtNLM"/>
    </source>
</evidence>
<feature type="compositionally biased region" description="Acidic residues" evidence="1">
    <location>
        <begin position="212"/>
        <end position="224"/>
    </location>
</feature>
<accession>A0A1I1N2H9</accession>
<dbReference type="AlphaFoldDB" id="A0A1I1N2H9"/>
<dbReference type="Proteomes" id="UP000198611">
    <property type="component" value="Unassembled WGS sequence"/>
</dbReference>
<name>A0A1I1N2H9_9GAMM</name>
<evidence type="ECO:0000256" key="1">
    <source>
        <dbReference type="SAM" id="MobiDB-lite"/>
    </source>
</evidence>
<proteinExistence type="predicted"/>
<dbReference type="EMBL" id="FOMJ01000001">
    <property type="protein sequence ID" value="SFC91874.1"/>
    <property type="molecule type" value="Genomic_DNA"/>
</dbReference>
<reference evidence="2 3" key="1">
    <citation type="submission" date="2016-10" db="EMBL/GenBank/DDBJ databases">
        <authorList>
            <person name="de Groot N.N."/>
        </authorList>
    </citation>
    <scope>NUCLEOTIDE SEQUENCE [LARGE SCALE GENOMIC DNA]</scope>
    <source>
        <strain evidence="2 3">HL3</strain>
    </source>
</reference>
<organism evidence="2 3">
    <name type="scientific">Thiohalospira halophila DSM 15071</name>
    <dbReference type="NCBI Taxonomy" id="1123397"/>
    <lineage>
        <taxon>Bacteria</taxon>
        <taxon>Pseudomonadati</taxon>
        <taxon>Pseudomonadota</taxon>
        <taxon>Gammaproteobacteria</taxon>
        <taxon>Thiohalospirales</taxon>
        <taxon>Thiohalospiraceae</taxon>
        <taxon>Thiohalospira</taxon>
    </lineage>
</organism>
<dbReference type="RefSeq" id="WP_093426782.1">
    <property type="nucleotide sequence ID" value="NZ_FOMJ01000001.1"/>
</dbReference>
<keyword evidence="3" id="KW-1185">Reference proteome</keyword>
<dbReference type="PROSITE" id="PS51257">
    <property type="entry name" value="PROKAR_LIPOPROTEIN"/>
    <property type="match status" value="1"/>
</dbReference>
<feature type="compositionally biased region" description="Basic and acidic residues" evidence="1">
    <location>
        <begin position="180"/>
        <end position="191"/>
    </location>
</feature>
<protein>
    <recommendedName>
        <fullName evidence="4">LPP20 lipoprotein</fullName>
    </recommendedName>
</protein>
<feature type="compositionally biased region" description="Polar residues" evidence="1">
    <location>
        <begin position="192"/>
        <end position="201"/>
    </location>
</feature>
<gene>
    <name evidence="2" type="ORF">SAMN05660831_00079</name>
</gene>